<gene>
    <name evidence="1" type="ORF">FA047_17375</name>
</gene>
<dbReference type="Proteomes" id="UP000307244">
    <property type="component" value="Unassembled WGS sequence"/>
</dbReference>
<dbReference type="AlphaFoldDB" id="A0A4U1CC94"/>
<evidence type="ECO:0000313" key="2">
    <source>
        <dbReference type="Proteomes" id="UP000307244"/>
    </source>
</evidence>
<comment type="caution">
    <text evidence="1">The sequence shown here is derived from an EMBL/GenBank/DDBJ whole genome shotgun (WGS) entry which is preliminary data.</text>
</comment>
<keyword evidence="2" id="KW-1185">Reference proteome</keyword>
<sequence length="379" mass="44654">METKEILARIELAMDKVIEEYQNDNFIIFSDHNDKQKFLFDKDYFKSLRFGKTNTCMFLGCVQRAINNSHTIQKATSISTISEDGHLLWPTFNHKKGVLELSKIGLNYASTFPGFCRAHEQMFNPFEEKKDMSTEQDFRLQVYRSICREIVENKRSLDTSLLRRNQYILFRDNKLSEMIRAEADALHIDSKSIVSMRHEFVDWRLRELNKSVKQSEAYLADLHKLYLSIHNDLVKNKAQKVFVQAMEVDWVIPCCLAGRGGFKLNNKSKRRADIILNALPYENKTFLILASHFKDKRFVDTYINSFTKHPFHLIKMVESWMLYGSDHWFIRPSVWESLADDVKDKVLKELFNFNKSIYAVADFEIFVGLREQLILRQQT</sequence>
<protein>
    <submittedName>
        <fullName evidence="1">Uncharacterized protein</fullName>
    </submittedName>
</protein>
<reference evidence="1 2" key="1">
    <citation type="submission" date="2019-04" db="EMBL/GenBank/DDBJ databases">
        <title>Pedobacter sp. RP-3-15 sp. nov., isolated from Arctic soil.</title>
        <authorList>
            <person name="Dahal R.H."/>
            <person name="Kim D.-U."/>
        </authorList>
    </citation>
    <scope>NUCLEOTIDE SEQUENCE [LARGE SCALE GENOMIC DNA]</scope>
    <source>
        <strain evidence="1 2">RP-3-15</strain>
    </source>
</reference>
<proteinExistence type="predicted"/>
<evidence type="ECO:0000313" key="1">
    <source>
        <dbReference type="EMBL" id="TKC04355.1"/>
    </source>
</evidence>
<organism evidence="1 2">
    <name type="scientific">Pedobacter frigoris</name>
    <dbReference type="NCBI Taxonomy" id="2571272"/>
    <lineage>
        <taxon>Bacteria</taxon>
        <taxon>Pseudomonadati</taxon>
        <taxon>Bacteroidota</taxon>
        <taxon>Sphingobacteriia</taxon>
        <taxon>Sphingobacteriales</taxon>
        <taxon>Sphingobacteriaceae</taxon>
        <taxon>Pedobacter</taxon>
    </lineage>
</organism>
<dbReference type="OrthoDB" id="583051at2"/>
<accession>A0A4U1CC94</accession>
<dbReference type="EMBL" id="SWBQ01000005">
    <property type="protein sequence ID" value="TKC04355.1"/>
    <property type="molecule type" value="Genomic_DNA"/>
</dbReference>
<dbReference type="RefSeq" id="WP_136837348.1">
    <property type="nucleotide sequence ID" value="NZ_SWBQ01000005.1"/>
</dbReference>
<name>A0A4U1CC94_9SPHI</name>